<accession>A0ABD0PCY8</accession>
<name>A0ABD0PCY8_CIRMR</name>
<evidence type="ECO:0000256" key="2">
    <source>
        <dbReference type="PROSITE-ProRule" id="PRU00352"/>
    </source>
</evidence>
<comment type="caution">
    <text evidence="2">Lacks conserved residue(s) required for the propagation of feature annotation.</text>
</comment>
<feature type="non-terminal residue" evidence="4">
    <location>
        <position position="102"/>
    </location>
</feature>
<dbReference type="InterPro" id="IPR036352">
    <property type="entry name" value="Semap_dom_sf"/>
</dbReference>
<proteinExistence type="predicted"/>
<comment type="caution">
    <text evidence="4">The sequence shown here is derived from an EMBL/GenBank/DDBJ whole genome shotgun (WGS) entry which is preliminary data.</text>
</comment>
<dbReference type="EMBL" id="JAMKFB020000016">
    <property type="protein sequence ID" value="KAL0171885.1"/>
    <property type="molecule type" value="Genomic_DNA"/>
</dbReference>
<evidence type="ECO:0000259" key="3">
    <source>
        <dbReference type="PROSITE" id="PS51004"/>
    </source>
</evidence>
<feature type="non-terminal residue" evidence="4">
    <location>
        <position position="1"/>
    </location>
</feature>
<dbReference type="SUPFAM" id="SSF101912">
    <property type="entry name" value="Sema domain"/>
    <property type="match status" value="1"/>
</dbReference>
<keyword evidence="1" id="KW-0325">Glycoprotein</keyword>
<gene>
    <name evidence="4" type="ORF">M9458_032196</name>
</gene>
<evidence type="ECO:0000313" key="4">
    <source>
        <dbReference type="EMBL" id="KAL0171885.1"/>
    </source>
</evidence>
<dbReference type="PANTHER" id="PTHR11036:SF85">
    <property type="entry name" value="SI:CH211-113G11.6 ISOFORM X1"/>
    <property type="match status" value="1"/>
</dbReference>
<dbReference type="Pfam" id="PF01403">
    <property type="entry name" value="Sema"/>
    <property type="match status" value="1"/>
</dbReference>
<feature type="domain" description="Sema" evidence="3">
    <location>
        <begin position="1"/>
        <end position="102"/>
    </location>
</feature>
<dbReference type="AlphaFoldDB" id="A0ABD0PCY8"/>
<dbReference type="GO" id="GO:0007399">
    <property type="term" value="P:nervous system development"/>
    <property type="evidence" value="ECO:0007669"/>
    <property type="project" value="UniProtKB-ARBA"/>
</dbReference>
<dbReference type="PANTHER" id="PTHR11036">
    <property type="entry name" value="SEMAPHORIN"/>
    <property type="match status" value="1"/>
</dbReference>
<organism evidence="4 5">
    <name type="scientific">Cirrhinus mrigala</name>
    <name type="common">Mrigala</name>
    <dbReference type="NCBI Taxonomy" id="683832"/>
    <lineage>
        <taxon>Eukaryota</taxon>
        <taxon>Metazoa</taxon>
        <taxon>Chordata</taxon>
        <taxon>Craniata</taxon>
        <taxon>Vertebrata</taxon>
        <taxon>Euteleostomi</taxon>
        <taxon>Actinopterygii</taxon>
        <taxon>Neopterygii</taxon>
        <taxon>Teleostei</taxon>
        <taxon>Ostariophysi</taxon>
        <taxon>Cypriniformes</taxon>
        <taxon>Cyprinidae</taxon>
        <taxon>Labeoninae</taxon>
        <taxon>Labeonini</taxon>
        <taxon>Cirrhinus</taxon>
    </lineage>
</organism>
<evidence type="ECO:0000313" key="5">
    <source>
        <dbReference type="Proteomes" id="UP001529510"/>
    </source>
</evidence>
<dbReference type="InterPro" id="IPR015943">
    <property type="entry name" value="WD40/YVTN_repeat-like_dom_sf"/>
</dbReference>
<dbReference type="Gene3D" id="2.130.10.10">
    <property type="entry name" value="YVTN repeat-like/Quinoprotein amine dehydrogenase"/>
    <property type="match status" value="1"/>
</dbReference>
<sequence>NNTQAHNQKILTVIKDHPEIEDVIIPVDEAPLDLPVQDHFTHIVADTVLAVNDEHYSVIYLGTEKGKVLKVLHAIEGAFIIAQYSLFHDDSPVINMAIDSKK</sequence>
<keyword evidence="5" id="KW-1185">Reference proteome</keyword>
<dbReference type="Proteomes" id="UP001529510">
    <property type="component" value="Unassembled WGS sequence"/>
</dbReference>
<protein>
    <recommendedName>
        <fullName evidence="3">Sema domain-containing protein</fullName>
    </recommendedName>
</protein>
<dbReference type="InterPro" id="IPR001627">
    <property type="entry name" value="Semap_dom"/>
</dbReference>
<reference evidence="4 5" key="1">
    <citation type="submission" date="2024-05" db="EMBL/GenBank/DDBJ databases">
        <title>Genome sequencing and assembly of Indian major carp, Cirrhinus mrigala (Hamilton, 1822).</title>
        <authorList>
            <person name="Mohindra V."/>
            <person name="Chowdhury L.M."/>
            <person name="Lal K."/>
            <person name="Jena J.K."/>
        </authorList>
    </citation>
    <scope>NUCLEOTIDE SEQUENCE [LARGE SCALE GENOMIC DNA]</scope>
    <source>
        <strain evidence="4">CM1030</strain>
        <tissue evidence="4">Blood</tissue>
    </source>
</reference>
<dbReference type="InterPro" id="IPR027231">
    <property type="entry name" value="Semaphorin"/>
</dbReference>
<dbReference type="PROSITE" id="PS51004">
    <property type="entry name" value="SEMA"/>
    <property type="match status" value="1"/>
</dbReference>
<evidence type="ECO:0000256" key="1">
    <source>
        <dbReference type="ARBA" id="ARBA00023180"/>
    </source>
</evidence>